<dbReference type="GO" id="GO:0032259">
    <property type="term" value="P:methylation"/>
    <property type="evidence" value="ECO:0007669"/>
    <property type="project" value="UniProtKB-KW"/>
</dbReference>
<keyword evidence="6" id="KW-1185">Reference proteome</keyword>
<dbReference type="InterPro" id="IPR050362">
    <property type="entry name" value="Cation-dep_OMT"/>
</dbReference>
<dbReference type="InterPro" id="IPR002935">
    <property type="entry name" value="SAM_O-MeTrfase"/>
</dbReference>
<organism evidence="5 6">
    <name type="scientific">Oleoguttula mirabilis</name>
    <dbReference type="NCBI Taxonomy" id="1507867"/>
    <lineage>
        <taxon>Eukaryota</taxon>
        <taxon>Fungi</taxon>
        <taxon>Dikarya</taxon>
        <taxon>Ascomycota</taxon>
        <taxon>Pezizomycotina</taxon>
        <taxon>Dothideomycetes</taxon>
        <taxon>Dothideomycetidae</taxon>
        <taxon>Mycosphaerellales</taxon>
        <taxon>Teratosphaeriaceae</taxon>
        <taxon>Oleoguttula</taxon>
    </lineage>
</organism>
<gene>
    <name evidence="5" type="ORF">LTR36_007395</name>
</gene>
<evidence type="ECO:0000313" key="6">
    <source>
        <dbReference type="Proteomes" id="UP001324427"/>
    </source>
</evidence>
<dbReference type="GO" id="GO:0008171">
    <property type="term" value="F:O-methyltransferase activity"/>
    <property type="evidence" value="ECO:0007669"/>
    <property type="project" value="InterPro"/>
</dbReference>
<keyword evidence="2" id="KW-0808">Transferase</keyword>
<dbReference type="Proteomes" id="UP001324427">
    <property type="component" value="Unassembled WGS sequence"/>
</dbReference>
<dbReference type="SUPFAM" id="SSF53335">
    <property type="entry name" value="S-adenosyl-L-methionine-dependent methyltransferases"/>
    <property type="match status" value="1"/>
</dbReference>
<evidence type="ECO:0000256" key="2">
    <source>
        <dbReference type="ARBA" id="ARBA00022679"/>
    </source>
</evidence>
<protein>
    <recommendedName>
        <fullName evidence="7">O-methyltransferase</fullName>
    </recommendedName>
</protein>
<dbReference type="EMBL" id="JAVFHQ010000048">
    <property type="protein sequence ID" value="KAK4541863.1"/>
    <property type="molecule type" value="Genomic_DNA"/>
</dbReference>
<dbReference type="AlphaFoldDB" id="A0AAV9J9W3"/>
<dbReference type="Pfam" id="PF01596">
    <property type="entry name" value="Methyltransf_3"/>
    <property type="match status" value="1"/>
</dbReference>
<evidence type="ECO:0000256" key="3">
    <source>
        <dbReference type="ARBA" id="ARBA00022691"/>
    </source>
</evidence>
<keyword evidence="1" id="KW-0489">Methyltransferase</keyword>
<dbReference type="PANTHER" id="PTHR10509">
    <property type="entry name" value="O-METHYLTRANSFERASE-RELATED"/>
    <property type="match status" value="1"/>
</dbReference>
<evidence type="ECO:0000313" key="5">
    <source>
        <dbReference type="EMBL" id="KAK4541863.1"/>
    </source>
</evidence>
<keyword evidence="3" id="KW-0949">S-adenosyl-L-methionine</keyword>
<comment type="caution">
    <text evidence="5">The sequence shown here is derived from an EMBL/GenBank/DDBJ whole genome shotgun (WGS) entry which is preliminary data.</text>
</comment>
<dbReference type="Gene3D" id="3.40.50.150">
    <property type="entry name" value="Vaccinia Virus protein VP39"/>
    <property type="match status" value="1"/>
</dbReference>
<dbReference type="GO" id="GO:0008757">
    <property type="term" value="F:S-adenosylmethionine-dependent methyltransferase activity"/>
    <property type="evidence" value="ECO:0007669"/>
    <property type="project" value="TreeGrafter"/>
</dbReference>
<dbReference type="CDD" id="cd02440">
    <property type="entry name" value="AdoMet_MTases"/>
    <property type="match status" value="1"/>
</dbReference>
<comment type="similarity">
    <text evidence="4">Belongs to the class I-like SAM-binding methyltransferase superfamily. Cation-dependent O-methyltransferase family.</text>
</comment>
<reference evidence="5 6" key="1">
    <citation type="submission" date="2021-11" db="EMBL/GenBank/DDBJ databases">
        <title>Black yeast isolated from Biological Soil Crust.</title>
        <authorList>
            <person name="Kurbessoian T."/>
        </authorList>
    </citation>
    <scope>NUCLEOTIDE SEQUENCE [LARGE SCALE GENOMIC DNA]</scope>
    <source>
        <strain evidence="5 6">CCFEE 5522</strain>
    </source>
</reference>
<proteinExistence type="inferred from homology"/>
<dbReference type="InterPro" id="IPR029063">
    <property type="entry name" value="SAM-dependent_MTases_sf"/>
</dbReference>
<sequence>MAATDRAELRAFDNYASSHLSTKPEHLHRSLDKATSACRSAGLPQWDVNASQGKFFMLQCRMMRAGSVLEIGTLAGHGAIWYAAANPHIRVTTIEVNEEFAAVARINIANAGLCNRVELIVSDARAVIPKLAADIQNGERTRPDVVIVDLQDTTRIWDFVDLSIGLCIPGACIMAHCALRLAKLYATTQGEEDTRGRGSRDLVERKGSDNRLDAGLLMSVGENNYDVMLAVVIDGIQDG</sequence>
<evidence type="ECO:0008006" key="7">
    <source>
        <dbReference type="Google" id="ProtNLM"/>
    </source>
</evidence>
<dbReference type="PROSITE" id="PS51682">
    <property type="entry name" value="SAM_OMT_I"/>
    <property type="match status" value="1"/>
</dbReference>
<evidence type="ECO:0000256" key="1">
    <source>
        <dbReference type="ARBA" id="ARBA00022603"/>
    </source>
</evidence>
<dbReference type="PANTHER" id="PTHR10509:SF14">
    <property type="entry name" value="CAFFEOYL-COA O-METHYLTRANSFERASE 3-RELATED"/>
    <property type="match status" value="1"/>
</dbReference>
<evidence type="ECO:0000256" key="4">
    <source>
        <dbReference type="ARBA" id="ARBA00023453"/>
    </source>
</evidence>
<accession>A0AAV9J9W3</accession>
<name>A0AAV9J9W3_9PEZI</name>